<reference evidence="3 4" key="1">
    <citation type="submission" date="2022-10" db="EMBL/GenBank/DDBJ databases">
        <title>Chitinophaga nivalis PC15 sp. nov., isolated from Pyeongchang county, South Korea.</title>
        <authorList>
            <person name="Trinh H.N."/>
        </authorList>
    </citation>
    <scope>NUCLEOTIDE SEQUENCE [LARGE SCALE GENOMIC DNA]</scope>
    <source>
        <strain evidence="3 4">PC14</strain>
    </source>
</reference>
<keyword evidence="1 3" id="KW-0808">Transferase</keyword>
<dbReference type="InterPro" id="IPR037143">
    <property type="entry name" value="4-PPantetheinyl_Trfase_dom_sf"/>
</dbReference>
<name>A0ABT3IL57_9BACT</name>
<accession>A0ABT3IL57</accession>
<dbReference type="SUPFAM" id="SSF56214">
    <property type="entry name" value="4'-phosphopantetheinyl transferase"/>
    <property type="match status" value="2"/>
</dbReference>
<dbReference type="InterPro" id="IPR008278">
    <property type="entry name" value="4-PPantetheinyl_Trfase_dom"/>
</dbReference>
<dbReference type="Gene3D" id="3.90.470.20">
    <property type="entry name" value="4'-phosphopantetheinyl transferase domain"/>
    <property type="match status" value="2"/>
</dbReference>
<evidence type="ECO:0000259" key="2">
    <source>
        <dbReference type="Pfam" id="PF01648"/>
    </source>
</evidence>
<evidence type="ECO:0000256" key="1">
    <source>
        <dbReference type="ARBA" id="ARBA00022679"/>
    </source>
</evidence>
<gene>
    <name evidence="3" type="ORF">OL497_11280</name>
</gene>
<proteinExistence type="predicted"/>
<organism evidence="3 4">
    <name type="scientific">Chitinophaga nivalis</name>
    <dbReference type="NCBI Taxonomy" id="2991709"/>
    <lineage>
        <taxon>Bacteria</taxon>
        <taxon>Pseudomonadati</taxon>
        <taxon>Bacteroidota</taxon>
        <taxon>Chitinophagia</taxon>
        <taxon>Chitinophagales</taxon>
        <taxon>Chitinophagaceae</taxon>
        <taxon>Chitinophaga</taxon>
    </lineage>
</organism>
<dbReference type="EMBL" id="JAPDNS010000001">
    <property type="protein sequence ID" value="MCW3484479.1"/>
    <property type="molecule type" value="Genomic_DNA"/>
</dbReference>
<dbReference type="GO" id="GO:0016740">
    <property type="term" value="F:transferase activity"/>
    <property type="evidence" value="ECO:0007669"/>
    <property type="project" value="UniProtKB-KW"/>
</dbReference>
<dbReference type="Proteomes" id="UP001207742">
    <property type="component" value="Unassembled WGS sequence"/>
</dbReference>
<keyword evidence="4" id="KW-1185">Reference proteome</keyword>
<dbReference type="RefSeq" id="WP_264730129.1">
    <property type="nucleotide sequence ID" value="NZ_JAPDNR010000001.1"/>
</dbReference>
<evidence type="ECO:0000313" key="3">
    <source>
        <dbReference type="EMBL" id="MCW3484479.1"/>
    </source>
</evidence>
<protein>
    <submittedName>
        <fullName evidence="3">4'-phosphopantetheinyl transferase superfamily protein</fullName>
    </submittedName>
</protein>
<dbReference type="Pfam" id="PF01648">
    <property type="entry name" value="ACPS"/>
    <property type="match status" value="1"/>
</dbReference>
<sequence>MTDTHNIISGKITLHRKEADFNLGYGLISLSLPALLQREHLLHTRERAYAGQLQHATRKQGYLLGRIAAKTALSQLTPQLPASILIDRGVFEFPVVSFLQQESIQVSISHCNDVGLALAFPEKHPAGIDIEFIDEEKASSIESLLTPHETTTLLPRFGLPVATGYTLLWTIKEAMSKIFRTGMMMEFSIYEVESLQPSGQIWESTFTNCKQYKGISIVYPRYIISIVIPARSELAVQQPDIAAMLQQYARFFQDKND</sequence>
<comment type="caution">
    <text evidence="3">The sequence shown here is derived from an EMBL/GenBank/DDBJ whole genome shotgun (WGS) entry which is preliminary data.</text>
</comment>
<evidence type="ECO:0000313" key="4">
    <source>
        <dbReference type="Proteomes" id="UP001207742"/>
    </source>
</evidence>
<feature type="domain" description="4'-phosphopantetheinyl transferase" evidence="2">
    <location>
        <begin position="127"/>
        <end position="200"/>
    </location>
</feature>